<protein>
    <recommendedName>
        <fullName evidence="3">Right handed beta helix domain-containing protein</fullName>
    </recommendedName>
</protein>
<sequence>NFLNVVTSDVSPFITVTAGYTVVFQNCLFENNIGHVHGVIAVARNHADIINSTFINNSCPCSDTAMACQDSTCHNGGVYVTEGATVTVSNSTFIGNRGHFGAALLVVSGAGFSVSDSLFEGNYDDVHGSFGAAIAFNACGVTSNGTITTSNGLVQGSAFVSNVVDGWGGAISVDKCPNFAIADSFFANNTANIAGGAVYLSGIDGEGIPTNSNFTDNISPICADVGMADMFTFSATQCVD</sequence>
<feature type="non-terminal residue" evidence="1">
    <location>
        <position position="1"/>
    </location>
</feature>
<reference evidence="1 2" key="1">
    <citation type="journal article" date="2024" name="Nat. Commun.">
        <title>Phylogenomics reveals the evolutionary origins of lichenization in chlorophyte algae.</title>
        <authorList>
            <person name="Puginier C."/>
            <person name="Libourel C."/>
            <person name="Otte J."/>
            <person name="Skaloud P."/>
            <person name="Haon M."/>
            <person name="Grisel S."/>
            <person name="Petersen M."/>
            <person name="Berrin J.G."/>
            <person name="Delaux P.M."/>
            <person name="Dal Grande F."/>
            <person name="Keller J."/>
        </authorList>
    </citation>
    <scope>NUCLEOTIDE SEQUENCE [LARGE SCALE GENOMIC DNA]</scope>
    <source>
        <strain evidence="1 2">SAG 2523</strain>
    </source>
</reference>
<name>A0AAW1SYE0_9CHLO</name>
<evidence type="ECO:0000313" key="1">
    <source>
        <dbReference type="EMBL" id="KAK9862452.1"/>
    </source>
</evidence>
<accession>A0AAW1SYE0</accession>
<evidence type="ECO:0000313" key="2">
    <source>
        <dbReference type="Proteomes" id="UP001485043"/>
    </source>
</evidence>
<gene>
    <name evidence="1" type="ORF">WJX84_003149</name>
</gene>
<dbReference type="Proteomes" id="UP001485043">
    <property type="component" value="Unassembled WGS sequence"/>
</dbReference>
<comment type="caution">
    <text evidence="1">The sequence shown here is derived from an EMBL/GenBank/DDBJ whole genome shotgun (WGS) entry which is preliminary data.</text>
</comment>
<keyword evidence="2" id="KW-1185">Reference proteome</keyword>
<dbReference type="EMBL" id="JALJOV010000604">
    <property type="protein sequence ID" value="KAK9862452.1"/>
    <property type="molecule type" value="Genomic_DNA"/>
</dbReference>
<dbReference type="InterPro" id="IPR011050">
    <property type="entry name" value="Pectin_lyase_fold/virulence"/>
</dbReference>
<dbReference type="SUPFAM" id="SSF51126">
    <property type="entry name" value="Pectin lyase-like"/>
    <property type="match status" value="1"/>
</dbReference>
<proteinExistence type="predicted"/>
<dbReference type="PANTHER" id="PTHR11319:SF35">
    <property type="entry name" value="OUTER MEMBRANE PROTEIN PMPC-RELATED"/>
    <property type="match status" value="1"/>
</dbReference>
<organism evidence="1 2">
    <name type="scientific">Apatococcus fuscideae</name>
    <dbReference type="NCBI Taxonomy" id="2026836"/>
    <lineage>
        <taxon>Eukaryota</taxon>
        <taxon>Viridiplantae</taxon>
        <taxon>Chlorophyta</taxon>
        <taxon>core chlorophytes</taxon>
        <taxon>Trebouxiophyceae</taxon>
        <taxon>Chlorellales</taxon>
        <taxon>Chlorellaceae</taxon>
        <taxon>Apatococcus</taxon>
    </lineage>
</organism>
<dbReference type="PANTHER" id="PTHR11319">
    <property type="entry name" value="G PROTEIN-COUPLED RECEPTOR-RELATED"/>
    <property type="match status" value="1"/>
</dbReference>
<dbReference type="AlphaFoldDB" id="A0AAW1SYE0"/>
<evidence type="ECO:0008006" key="3">
    <source>
        <dbReference type="Google" id="ProtNLM"/>
    </source>
</evidence>